<feature type="domain" description="Flagellin C-terminal" evidence="6">
    <location>
        <begin position="362"/>
        <end position="446"/>
    </location>
</feature>
<dbReference type="PRINTS" id="PR00207">
    <property type="entry name" value="FLAGELLIN"/>
</dbReference>
<dbReference type="AlphaFoldDB" id="H5UQW0"/>
<keyword evidence="4" id="KW-0964">Secreted</keyword>
<dbReference type="GO" id="GO:0005576">
    <property type="term" value="C:extracellular region"/>
    <property type="evidence" value="ECO:0007669"/>
    <property type="project" value="UniProtKB-SubCell"/>
</dbReference>
<dbReference type="SUPFAM" id="SSF64518">
    <property type="entry name" value="Phase 1 flagellin"/>
    <property type="match status" value="1"/>
</dbReference>
<feature type="domain" description="Flagellin N-terminal" evidence="5">
    <location>
        <begin position="3"/>
        <end position="139"/>
    </location>
</feature>
<dbReference type="Pfam" id="PF00700">
    <property type="entry name" value="Flagellin_C"/>
    <property type="match status" value="1"/>
</dbReference>
<keyword evidence="7" id="KW-0969">Cilium</keyword>
<reference evidence="7 8" key="1">
    <citation type="submission" date="2012-02" db="EMBL/GenBank/DDBJ databases">
        <title>Whole genome shotgun sequence of Mobilicoccus pelagius NBRC 104925.</title>
        <authorList>
            <person name="Yoshida Y."/>
            <person name="Hosoyama A."/>
            <person name="Tsuchikane K."/>
            <person name="Katsumata H."/>
            <person name="Yamazaki S."/>
            <person name="Fujita N."/>
        </authorList>
    </citation>
    <scope>NUCLEOTIDE SEQUENCE [LARGE SCALE GENOMIC DNA]</scope>
    <source>
        <strain evidence="7 8">NBRC 104925</strain>
    </source>
</reference>
<dbReference type="PANTHER" id="PTHR42792:SF2">
    <property type="entry name" value="FLAGELLIN"/>
    <property type="match status" value="1"/>
</dbReference>
<dbReference type="Pfam" id="PF00669">
    <property type="entry name" value="Flagellin_N"/>
    <property type="match status" value="1"/>
</dbReference>
<dbReference type="eggNOG" id="COG1344">
    <property type="taxonomic scope" value="Bacteria"/>
</dbReference>
<evidence type="ECO:0000259" key="6">
    <source>
        <dbReference type="Pfam" id="PF00700"/>
    </source>
</evidence>
<evidence type="ECO:0000313" key="8">
    <source>
        <dbReference type="Proteomes" id="UP000004367"/>
    </source>
</evidence>
<comment type="caution">
    <text evidence="7">The sequence shown here is derived from an EMBL/GenBank/DDBJ whole genome shotgun (WGS) entry which is preliminary data.</text>
</comment>
<accession>H5UQW0</accession>
<comment type="similarity">
    <text evidence="1 4">Belongs to the bacterial flagellin family.</text>
</comment>
<dbReference type="RefSeq" id="WP_009482016.1">
    <property type="nucleotide sequence ID" value="NZ_BAFE01000043.1"/>
</dbReference>
<sequence length="447" mass="46745">MRINQNVAAMNAYRHTSANQGGVGSAMERLSSGLRINRAADDAARLAISEGMRAQANGLGQAVENIGAGIDLLQTAEGDLHETHAVLQRMRTLAVQAANGTNSAENRQQIQAEMNQLMAQIDTIADSTQYNGMPLLDGTFVKKDLQVGANAGDTKTITIGSPLVGATPAQAPAFALWNLDKADERAKLPNPFVVEQALTTTGEKIRVSVPLDPMPTDASELAARLSADPTFSAAFEATTGPIVEADGTRRPAANLIITAKEKGAGEVRVPNTGGLLTKTRGGRDEVQEGGYSGYHAVELLGGPIDVTTEAGSEVVTWPPRPGGIAPDGEGFGSADYVPRVVPPSPGGSDVVTRSSGAADAIARIDRAIERVSRGRAEMGATQNALQHAARSNGLAAENLALSESRIRDADIAKEVTSLQRHQVLCQASLSMLAQANKVPESILSLLK</sequence>
<keyword evidence="7" id="KW-0282">Flagellum</keyword>
<evidence type="ECO:0000256" key="1">
    <source>
        <dbReference type="ARBA" id="ARBA00005709"/>
    </source>
</evidence>
<keyword evidence="3 4" id="KW-0975">Bacterial flagellum</keyword>
<protein>
    <recommendedName>
        <fullName evidence="2 4">Flagellin</fullName>
    </recommendedName>
</protein>
<organism evidence="7 8">
    <name type="scientific">Mobilicoccus pelagius NBRC 104925</name>
    <dbReference type="NCBI Taxonomy" id="1089455"/>
    <lineage>
        <taxon>Bacteria</taxon>
        <taxon>Bacillati</taxon>
        <taxon>Actinomycetota</taxon>
        <taxon>Actinomycetes</taxon>
        <taxon>Micrococcales</taxon>
        <taxon>Dermatophilaceae</taxon>
        <taxon>Mobilicoccus</taxon>
    </lineage>
</organism>
<dbReference type="InterPro" id="IPR046358">
    <property type="entry name" value="Flagellin_C"/>
</dbReference>
<gene>
    <name evidence="7" type="primary">fliC</name>
    <name evidence="7" type="ORF">MOPEL_060_00350</name>
</gene>
<comment type="subcellular location">
    <subcellularLocation>
        <location evidence="4">Secreted</location>
    </subcellularLocation>
    <subcellularLocation>
        <location evidence="4">Bacterial flagellum</location>
    </subcellularLocation>
</comment>
<keyword evidence="8" id="KW-1185">Reference proteome</keyword>
<dbReference type="InterPro" id="IPR001492">
    <property type="entry name" value="Flagellin"/>
</dbReference>
<dbReference type="GO" id="GO:0005198">
    <property type="term" value="F:structural molecule activity"/>
    <property type="evidence" value="ECO:0007669"/>
    <property type="project" value="UniProtKB-UniRule"/>
</dbReference>
<evidence type="ECO:0000256" key="2">
    <source>
        <dbReference type="ARBA" id="ARBA00020110"/>
    </source>
</evidence>
<dbReference type="STRING" id="1089455.MOPEL_060_00350"/>
<dbReference type="EMBL" id="BAFE01000043">
    <property type="protein sequence ID" value="GAB48118.1"/>
    <property type="molecule type" value="Genomic_DNA"/>
</dbReference>
<dbReference type="PANTHER" id="PTHR42792">
    <property type="entry name" value="FLAGELLIN"/>
    <property type="match status" value="1"/>
</dbReference>
<evidence type="ECO:0000259" key="5">
    <source>
        <dbReference type="Pfam" id="PF00669"/>
    </source>
</evidence>
<evidence type="ECO:0000256" key="3">
    <source>
        <dbReference type="ARBA" id="ARBA00023143"/>
    </source>
</evidence>
<dbReference type="InterPro" id="IPR001029">
    <property type="entry name" value="Flagellin_N"/>
</dbReference>
<evidence type="ECO:0000256" key="4">
    <source>
        <dbReference type="RuleBase" id="RU362073"/>
    </source>
</evidence>
<dbReference type="GO" id="GO:0009288">
    <property type="term" value="C:bacterial-type flagellum"/>
    <property type="evidence" value="ECO:0007669"/>
    <property type="project" value="UniProtKB-SubCell"/>
</dbReference>
<dbReference type="OrthoDB" id="9796789at2"/>
<dbReference type="Gene3D" id="1.20.1330.10">
    <property type="entry name" value="f41 fragment of flagellin, N-terminal domain"/>
    <property type="match status" value="2"/>
</dbReference>
<comment type="function">
    <text evidence="4">Flagellin is the subunit protein which polymerizes to form the filaments of bacterial flagella.</text>
</comment>
<evidence type="ECO:0000313" key="7">
    <source>
        <dbReference type="EMBL" id="GAB48118.1"/>
    </source>
</evidence>
<keyword evidence="7" id="KW-0966">Cell projection</keyword>
<name>H5UQW0_9MICO</name>
<proteinExistence type="inferred from homology"/>
<dbReference type="Proteomes" id="UP000004367">
    <property type="component" value="Unassembled WGS sequence"/>
</dbReference>